<accession>A0A447CXU6</accession>
<protein>
    <submittedName>
        <fullName evidence="1">Uncharacterized protein</fullName>
    </submittedName>
</protein>
<comment type="caution">
    <text evidence="1">The sequence shown here is derived from an EMBL/GenBank/DDBJ whole genome shotgun (WGS) entry which is preliminary data.</text>
</comment>
<dbReference type="EMBL" id="UWOC01000161">
    <property type="protein sequence ID" value="VCU10099.1"/>
    <property type="molecule type" value="Genomic_DNA"/>
</dbReference>
<evidence type="ECO:0000313" key="2">
    <source>
        <dbReference type="Proteomes" id="UP000289200"/>
    </source>
</evidence>
<name>A0A447CXU6_9BRAD</name>
<reference evidence="2" key="1">
    <citation type="submission" date="2018-10" db="EMBL/GenBank/DDBJ databases">
        <authorList>
            <person name="Peiro R."/>
            <person name="Begona"/>
            <person name="Cbmso G."/>
            <person name="Lopez M."/>
            <person name="Gonzalez S."/>
            <person name="Sacristan E."/>
            <person name="Castillo E."/>
        </authorList>
    </citation>
    <scope>NUCLEOTIDE SEQUENCE [LARGE SCALE GENOMIC DNA]</scope>
</reference>
<evidence type="ECO:0000313" key="1">
    <source>
        <dbReference type="EMBL" id="VCU10099.1"/>
    </source>
</evidence>
<gene>
    <name evidence="1" type="ORF">RHODGE_RHODGE_03285</name>
</gene>
<keyword evidence="2" id="KW-1185">Reference proteome</keyword>
<organism evidence="1 2">
    <name type="scientific">Rhodoplanes serenus</name>
    <dbReference type="NCBI Taxonomy" id="200615"/>
    <lineage>
        <taxon>Bacteria</taxon>
        <taxon>Pseudomonadati</taxon>
        <taxon>Pseudomonadota</taxon>
        <taxon>Alphaproteobacteria</taxon>
        <taxon>Hyphomicrobiales</taxon>
        <taxon>Nitrobacteraceae</taxon>
        <taxon>Rhodoplanes</taxon>
    </lineage>
</organism>
<proteinExistence type="predicted"/>
<dbReference type="AlphaFoldDB" id="A0A447CXU6"/>
<sequence>MMDVATRQIVAALAAGEALPSLQRRAAEIIGRQAEEIATLRRTLRHLEAWAGVHENDPPATETA</sequence>
<dbReference type="RefSeq" id="WP_129609997.1">
    <property type="nucleotide sequence ID" value="NZ_UWOC01000161.1"/>
</dbReference>
<dbReference type="Proteomes" id="UP000289200">
    <property type="component" value="Unassembled WGS sequence"/>
</dbReference>